<dbReference type="Pfam" id="PF11955">
    <property type="entry name" value="PORR"/>
    <property type="match status" value="1"/>
</dbReference>
<feature type="compositionally biased region" description="Basic and acidic residues" evidence="1">
    <location>
        <begin position="411"/>
        <end position="422"/>
    </location>
</feature>
<evidence type="ECO:0000259" key="2">
    <source>
        <dbReference type="Pfam" id="PF11955"/>
    </source>
</evidence>
<proteinExistence type="predicted"/>
<sequence length="657" mass="75140">MALVALPVLSPPRLSADPCISPFLKSSFLPATIIPSSSTSFSYRTTTTTTTGRKFPRPLTVTASSSKIVRFPPLDRNASKHSRLRFARKLKTLLLSKPRHFLPLRILSRCRPYLGLPPSRSLLSMVLRYPALFRILRSPSDLLSVALTPAAEDLAARESLARSHLTSALASKLQRLLMLSPRRSLLLSKLVHLAPDLGLPPNFRSHLCNSHPDRFRTVDTSYGRALQLVAWDDALAVPFPSFRPPLSCEDRRPIIDRPSRFKHLPLRRGLNLKRRHRDYLIRLREMPDVSPYAVTADRGEEQSRWLSPEEAEKRACAVVREVLGMTVEKRTLVDHLTHLRKDFGLPNRLRALLVRHPELFYVSVKGVRHSVFLMEAYDDKGKLLVEDELLEEKRRLMELVREGKKMRRERRKDVGYSDHADSVEEEEDDEEEEEGNEDDDFANLFESGIGEDWEEIRNWTSDGITEIEVEEFWVKKAASTGVVEGVGELEAWYAFMRLVLLHLQHSCLPLHQHQNVHSSIAVFDSKHLSVFTRRDLAIFHNRTAMNNTSMTLINIAIVVYSFQLGIMTEYIMASQTSVRKSDDEEIRLLFQGPAEVSFARFPHSLSSVRAFSFNEYSRQVHLNFTICHFFSLVSGSCRSVFCSLSSQFEFSSSFQLQ</sequence>
<dbReference type="EMBL" id="JACMSC010000005">
    <property type="protein sequence ID" value="KAG6520473.1"/>
    <property type="molecule type" value="Genomic_DNA"/>
</dbReference>
<keyword evidence="4" id="KW-1185">Reference proteome</keyword>
<dbReference type="AlphaFoldDB" id="A0A8J5HJT1"/>
<feature type="compositionally biased region" description="Acidic residues" evidence="1">
    <location>
        <begin position="423"/>
        <end position="441"/>
    </location>
</feature>
<dbReference type="InterPro" id="IPR021099">
    <property type="entry name" value="PORR_domain"/>
</dbReference>
<accession>A0A8J5HJT1</accession>
<protein>
    <recommendedName>
        <fullName evidence="2">PORR domain-containing protein</fullName>
    </recommendedName>
</protein>
<dbReference type="InterPro" id="IPR045040">
    <property type="entry name" value="PORR_fam"/>
</dbReference>
<dbReference type="Proteomes" id="UP000734854">
    <property type="component" value="Unassembled WGS sequence"/>
</dbReference>
<feature type="region of interest" description="Disordered" evidence="1">
    <location>
        <begin position="411"/>
        <end position="442"/>
    </location>
</feature>
<dbReference type="PANTHER" id="PTHR31476:SF2">
    <property type="entry name" value="UBIQUITIN CARBOXYL-TERMINAL HYDROLASE FAMILY PROTEIN"/>
    <property type="match status" value="1"/>
</dbReference>
<dbReference type="PANTHER" id="PTHR31476">
    <property type="entry name" value="PROTEIN WHAT'S THIS FACTOR 1 HOMOLOG, CHLOROPLASTIC"/>
    <property type="match status" value="1"/>
</dbReference>
<reference evidence="3 4" key="1">
    <citation type="submission" date="2020-08" db="EMBL/GenBank/DDBJ databases">
        <title>Plant Genome Project.</title>
        <authorList>
            <person name="Zhang R.-G."/>
        </authorList>
    </citation>
    <scope>NUCLEOTIDE SEQUENCE [LARGE SCALE GENOMIC DNA]</scope>
    <source>
        <tissue evidence="3">Rhizome</tissue>
    </source>
</reference>
<evidence type="ECO:0000313" key="4">
    <source>
        <dbReference type="Proteomes" id="UP000734854"/>
    </source>
</evidence>
<evidence type="ECO:0000313" key="3">
    <source>
        <dbReference type="EMBL" id="KAG6520473.1"/>
    </source>
</evidence>
<gene>
    <name evidence="3" type="ORF">ZIOFF_017529</name>
</gene>
<organism evidence="3 4">
    <name type="scientific">Zingiber officinale</name>
    <name type="common">Ginger</name>
    <name type="synonym">Amomum zingiber</name>
    <dbReference type="NCBI Taxonomy" id="94328"/>
    <lineage>
        <taxon>Eukaryota</taxon>
        <taxon>Viridiplantae</taxon>
        <taxon>Streptophyta</taxon>
        <taxon>Embryophyta</taxon>
        <taxon>Tracheophyta</taxon>
        <taxon>Spermatophyta</taxon>
        <taxon>Magnoliopsida</taxon>
        <taxon>Liliopsida</taxon>
        <taxon>Zingiberales</taxon>
        <taxon>Zingiberaceae</taxon>
        <taxon>Zingiber</taxon>
    </lineage>
</organism>
<evidence type="ECO:0000256" key="1">
    <source>
        <dbReference type="SAM" id="MobiDB-lite"/>
    </source>
</evidence>
<feature type="domain" description="PORR" evidence="2">
    <location>
        <begin position="70"/>
        <end position="404"/>
    </location>
</feature>
<dbReference type="GO" id="GO:0003723">
    <property type="term" value="F:RNA binding"/>
    <property type="evidence" value="ECO:0007669"/>
    <property type="project" value="InterPro"/>
</dbReference>
<comment type="caution">
    <text evidence="3">The sequence shown here is derived from an EMBL/GenBank/DDBJ whole genome shotgun (WGS) entry which is preliminary data.</text>
</comment>
<name>A0A8J5HJT1_ZINOF</name>